<accession>A0ABQ0US51</accession>
<reference evidence="2 3" key="1">
    <citation type="submission" date="2019-07" db="EMBL/GenBank/DDBJ databases">
        <title>Whole genome shotgun sequence of Frigoribacterium faeni NBRC 103066.</title>
        <authorList>
            <person name="Hosoyama A."/>
            <person name="Uohara A."/>
            <person name="Ohji S."/>
            <person name="Ichikawa N."/>
        </authorList>
    </citation>
    <scope>NUCLEOTIDE SEQUENCE [LARGE SCALE GENOMIC DNA]</scope>
    <source>
        <strain evidence="2 3">NBRC 103066</strain>
    </source>
</reference>
<keyword evidence="3" id="KW-1185">Reference proteome</keyword>
<comment type="caution">
    <text evidence="2">The sequence shown here is derived from an EMBL/GenBank/DDBJ whole genome shotgun (WGS) entry which is preliminary data.</text>
</comment>
<evidence type="ECO:0000313" key="3">
    <source>
        <dbReference type="Proteomes" id="UP000321154"/>
    </source>
</evidence>
<proteinExistence type="predicted"/>
<organism evidence="2 3">
    <name type="scientific">Frigoribacterium faeni</name>
    <dbReference type="NCBI Taxonomy" id="145483"/>
    <lineage>
        <taxon>Bacteria</taxon>
        <taxon>Bacillati</taxon>
        <taxon>Actinomycetota</taxon>
        <taxon>Actinomycetes</taxon>
        <taxon>Micrococcales</taxon>
        <taxon>Microbacteriaceae</taxon>
        <taxon>Frigoribacterium</taxon>
    </lineage>
</organism>
<evidence type="ECO:0000313" key="2">
    <source>
        <dbReference type="EMBL" id="GEK84198.1"/>
    </source>
</evidence>
<name>A0ABQ0US51_9MICO</name>
<evidence type="ECO:0000256" key="1">
    <source>
        <dbReference type="SAM" id="MobiDB-lite"/>
    </source>
</evidence>
<dbReference type="Proteomes" id="UP000321154">
    <property type="component" value="Unassembled WGS sequence"/>
</dbReference>
<dbReference type="EMBL" id="BJUV01000030">
    <property type="protein sequence ID" value="GEK84198.1"/>
    <property type="molecule type" value="Genomic_DNA"/>
</dbReference>
<feature type="region of interest" description="Disordered" evidence="1">
    <location>
        <begin position="36"/>
        <end position="60"/>
    </location>
</feature>
<feature type="compositionally biased region" description="Polar residues" evidence="1">
    <location>
        <begin position="44"/>
        <end position="60"/>
    </location>
</feature>
<sequence>MGIPADRPQITPERGAFSDSYKEVLGAHQIEAETWRRPGGLSRMTCTTRDPTVSRSQENS</sequence>
<protein>
    <submittedName>
        <fullName evidence="2">Uncharacterized protein</fullName>
    </submittedName>
</protein>
<gene>
    <name evidence="2" type="ORF">FFA01_25070</name>
</gene>